<sequence length="253" mass="27309">MKKTLQKDGRTLAYHIHGEGNEDLVLVHGWMVSGAVFNRLLPHLDKRFRVIIPDHRGAGGSSPCDTYQLEDYVADLDAIVTDAGASSFNLLGHSMGGQIAQLYAANYPEKVKKLALVNTVPASGMQLPPEAHELFINAGEKREMLNAILGMATLDLPQGALEAMLDDAETIPADCIRQAYESWTGGGIEESLAKIQATTLVVGTDDPFLPHDFLKAAVVEPIKNASFAVVPGAGHYPQIERSSELAGVLNDFY</sequence>
<dbReference type="InterPro" id="IPR050266">
    <property type="entry name" value="AB_hydrolase_sf"/>
</dbReference>
<keyword evidence="2" id="KW-0378">Hydrolase</keyword>
<protein>
    <submittedName>
        <fullName evidence="2">Alpha/beta hydrolase</fullName>
    </submittedName>
</protein>
<dbReference type="AlphaFoldDB" id="A0A5C6XG47"/>
<dbReference type="Proteomes" id="UP000321046">
    <property type="component" value="Unassembled WGS sequence"/>
</dbReference>
<gene>
    <name evidence="2" type="ORF">FRC96_03700</name>
</gene>
<dbReference type="PRINTS" id="PR00111">
    <property type="entry name" value="ABHYDROLASE"/>
</dbReference>
<comment type="caution">
    <text evidence="2">The sequence shown here is derived from an EMBL/GenBank/DDBJ whole genome shotgun (WGS) entry which is preliminary data.</text>
</comment>
<proteinExistence type="predicted"/>
<dbReference type="InterPro" id="IPR000073">
    <property type="entry name" value="AB_hydrolase_1"/>
</dbReference>
<dbReference type="EMBL" id="VOSL01000015">
    <property type="protein sequence ID" value="TXD41808.1"/>
    <property type="molecule type" value="Genomic_DNA"/>
</dbReference>
<dbReference type="Gene3D" id="3.40.50.1820">
    <property type="entry name" value="alpha/beta hydrolase"/>
    <property type="match status" value="1"/>
</dbReference>
<dbReference type="SUPFAM" id="SSF53474">
    <property type="entry name" value="alpha/beta-Hydrolases"/>
    <property type="match status" value="1"/>
</dbReference>
<accession>A0A5C6XG47</accession>
<feature type="domain" description="AB hydrolase-1" evidence="1">
    <location>
        <begin position="24"/>
        <end position="241"/>
    </location>
</feature>
<dbReference type="InterPro" id="IPR029058">
    <property type="entry name" value="AB_hydrolase_fold"/>
</dbReference>
<dbReference type="OrthoDB" id="9780765at2"/>
<dbReference type="Pfam" id="PF00561">
    <property type="entry name" value="Abhydrolase_1"/>
    <property type="match status" value="1"/>
</dbReference>
<dbReference type="RefSeq" id="WP_146972815.1">
    <property type="nucleotide sequence ID" value="NZ_VOSL01000015.1"/>
</dbReference>
<evidence type="ECO:0000259" key="1">
    <source>
        <dbReference type="Pfam" id="PF00561"/>
    </source>
</evidence>
<name>A0A5C6XG47_9DELT</name>
<organism evidence="2 3">
    <name type="scientific">Lujinxingia vulgaris</name>
    <dbReference type="NCBI Taxonomy" id="2600176"/>
    <lineage>
        <taxon>Bacteria</taxon>
        <taxon>Deltaproteobacteria</taxon>
        <taxon>Bradymonadales</taxon>
        <taxon>Lujinxingiaceae</taxon>
        <taxon>Lujinxingia</taxon>
    </lineage>
</organism>
<evidence type="ECO:0000313" key="2">
    <source>
        <dbReference type="EMBL" id="TXD41808.1"/>
    </source>
</evidence>
<reference evidence="2 3" key="1">
    <citation type="submission" date="2019-08" db="EMBL/GenBank/DDBJ databases">
        <title>Bradymonadales sp. TMQ2.</title>
        <authorList>
            <person name="Liang Q."/>
        </authorList>
    </citation>
    <scope>NUCLEOTIDE SEQUENCE [LARGE SCALE GENOMIC DNA]</scope>
    <source>
        <strain evidence="2 3">TMQ2</strain>
    </source>
</reference>
<evidence type="ECO:0000313" key="3">
    <source>
        <dbReference type="Proteomes" id="UP000321046"/>
    </source>
</evidence>
<dbReference type="PANTHER" id="PTHR43798">
    <property type="entry name" value="MONOACYLGLYCEROL LIPASE"/>
    <property type="match status" value="1"/>
</dbReference>
<dbReference type="GO" id="GO:0016787">
    <property type="term" value="F:hydrolase activity"/>
    <property type="evidence" value="ECO:0007669"/>
    <property type="project" value="UniProtKB-KW"/>
</dbReference>